<evidence type="ECO:0008006" key="5">
    <source>
        <dbReference type="Google" id="ProtNLM"/>
    </source>
</evidence>
<evidence type="ECO:0000313" key="3">
    <source>
        <dbReference type="EMBL" id="GEL16942.1"/>
    </source>
</evidence>
<feature type="transmembrane region" description="Helical" evidence="2">
    <location>
        <begin position="49"/>
        <end position="70"/>
    </location>
</feature>
<keyword evidence="2" id="KW-0812">Transmembrane</keyword>
<gene>
    <name evidence="3" type="ORF">PA7_07790</name>
</gene>
<proteinExistence type="predicted"/>
<dbReference type="EMBL" id="BJVI01000005">
    <property type="protein sequence ID" value="GEL16942.1"/>
    <property type="molecule type" value="Genomic_DNA"/>
</dbReference>
<keyword evidence="4" id="KW-1185">Reference proteome</keyword>
<name>A0A511CWL0_9PSEU</name>
<sequence length="121" mass="13207">MWGVLPRIAARVRRCAVVRRIRVAVRHAGLIVGEVQSAFTVAWRRSLQLRVVVSTLALSTAVVLVLGLVLQTQIAERLVQGKFEAAVAQAESGRAVLERDLSGIDPDREGPRALSTTRWTG</sequence>
<evidence type="ECO:0000256" key="1">
    <source>
        <dbReference type="SAM" id="MobiDB-lite"/>
    </source>
</evidence>
<evidence type="ECO:0000256" key="2">
    <source>
        <dbReference type="SAM" id="Phobius"/>
    </source>
</evidence>
<protein>
    <recommendedName>
        <fullName evidence="5">Two-component sensor histidine kinase</fullName>
    </recommendedName>
</protein>
<keyword evidence="2" id="KW-0472">Membrane</keyword>
<organism evidence="3 4">
    <name type="scientific">Pseudonocardia asaccharolytica DSM 44247 = NBRC 16224</name>
    <dbReference type="NCBI Taxonomy" id="1123024"/>
    <lineage>
        <taxon>Bacteria</taxon>
        <taxon>Bacillati</taxon>
        <taxon>Actinomycetota</taxon>
        <taxon>Actinomycetes</taxon>
        <taxon>Pseudonocardiales</taxon>
        <taxon>Pseudonocardiaceae</taxon>
        <taxon>Pseudonocardia</taxon>
    </lineage>
</organism>
<dbReference type="STRING" id="1123024.GCA_000423625_01521"/>
<dbReference type="AlphaFoldDB" id="A0A511CWL0"/>
<evidence type="ECO:0000313" key="4">
    <source>
        <dbReference type="Proteomes" id="UP000321328"/>
    </source>
</evidence>
<reference evidence="3 4" key="1">
    <citation type="submission" date="2019-07" db="EMBL/GenBank/DDBJ databases">
        <title>Whole genome shotgun sequence of Pseudonocardia asaccharolytica NBRC 16224.</title>
        <authorList>
            <person name="Hosoyama A."/>
            <person name="Uohara A."/>
            <person name="Ohji S."/>
            <person name="Ichikawa N."/>
        </authorList>
    </citation>
    <scope>NUCLEOTIDE SEQUENCE [LARGE SCALE GENOMIC DNA]</scope>
    <source>
        <strain evidence="3 4">NBRC 16224</strain>
    </source>
</reference>
<feature type="region of interest" description="Disordered" evidence="1">
    <location>
        <begin position="99"/>
        <end position="121"/>
    </location>
</feature>
<keyword evidence="2" id="KW-1133">Transmembrane helix</keyword>
<dbReference type="Proteomes" id="UP000321328">
    <property type="component" value="Unassembled WGS sequence"/>
</dbReference>
<feature type="compositionally biased region" description="Basic and acidic residues" evidence="1">
    <location>
        <begin position="99"/>
        <end position="111"/>
    </location>
</feature>
<comment type="caution">
    <text evidence="3">The sequence shown here is derived from an EMBL/GenBank/DDBJ whole genome shotgun (WGS) entry which is preliminary data.</text>
</comment>
<accession>A0A511CWL0</accession>
<feature type="transmembrane region" description="Helical" evidence="2">
    <location>
        <begin position="23"/>
        <end position="43"/>
    </location>
</feature>